<evidence type="ECO:0000256" key="1">
    <source>
        <dbReference type="SAM" id="Coils"/>
    </source>
</evidence>
<gene>
    <name evidence="3" type="ORF">GOBAR_AA33311</name>
</gene>
<proteinExistence type="predicted"/>
<feature type="compositionally biased region" description="Polar residues" evidence="2">
    <location>
        <begin position="23"/>
        <end position="32"/>
    </location>
</feature>
<dbReference type="EMBL" id="KZ668602">
    <property type="protein sequence ID" value="PPR87381.1"/>
    <property type="molecule type" value="Genomic_DNA"/>
</dbReference>
<feature type="coiled-coil region" evidence="1">
    <location>
        <begin position="113"/>
        <end position="161"/>
    </location>
</feature>
<name>A0A2P5W8J5_GOSBA</name>
<reference evidence="3 4" key="1">
    <citation type="submission" date="2015-01" db="EMBL/GenBank/DDBJ databases">
        <title>Genome of allotetraploid Gossypium barbadense reveals genomic plasticity and fiber elongation in cotton evolution.</title>
        <authorList>
            <person name="Chen X."/>
            <person name="Liu X."/>
            <person name="Zhao B."/>
            <person name="Zheng H."/>
            <person name="Hu Y."/>
            <person name="Lu G."/>
            <person name="Yang C."/>
            <person name="Chen J."/>
            <person name="Shan C."/>
            <person name="Zhang L."/>
            <person name="Zhou Y."/>
            <person name="Wang L."/>
            <person name="Guo W."/>
            <person name="Bai Y."/>
            <person name="Ruan J."/>
            <person name="Shangguan X."/>
            <person name="Mao Y."/>
            <person name="Jiang J."/>
            <person name="Zhu Y."/>
            <person name="Lei J."/>
            <person name="Kang H."/>
            <person name="Chen S."/>
            <person name="He X."/>
            <person name="Wang R."/>
            <person name="Wang Y."/>
            <person name="Chen J."/>
            <person name="Wang L."/>
            <person name="Yu S."/>
            <person name="Wang B."/>
            <person name="Wei J."/>
            <person name="Song S."/>
            <person name="Lu X."/>
            <person name="Gao Z."/>
            <person name="Gu W."/>
            <person name="Deng X."/>
            <person name="Ma D."/>
            <person name="Wang S."/>
            <person name="Liang W."/>
            <person name="Fang L."/>
            <person name="Cai C."/>
            <person name="Zhu X."/>
            <person name="Zhou B."/>
            <person name="Zhang Y."/>
            <person name="Chen Z."/>
            <person name="Xu S."/>
            <person name="Zhu R."/>
            <person name="Wang S."/>
            <person name="Zhang T."/>
            <person name="Zhao G."/>
        </authorList>
    </citation>
    <scope>NUCLEOTIDE SEQUENCE [LARGE SCALE GENOMIC DNA]</scope>
    <source>
        <strain evidence="4">cv. Xinhai21</strain>
        <tissue evidence="3">Leaf</tissue>
    </source>
</reference>
<keyword evidence="1" id="KW-0175">Coiled coil</keyword>
<sequence>MLGEDFGFPIRWASPSKGIGQGSKDTSNGTDSLSRKLDKVMDIDSFVRNTRNKRKTTIGAVRIGSASVLETVRPSSAQLPPALSLCSSLRFLLFEANTIGLRYGENEIYLKQNEDLMECLAIVETKVERLEREVAAERESKEALRAELDRLTKEHAAEIDRIIRECQVQVGGTIMEYLQVFEDFKKKTTENVLISILKLKMNILFHTQVAAAPFEVHKVDLDALEGVDMSLLGFDVLCPSGAIWDSFVSTWRRSLDFYIEKDPSANEDMVPSAMNNDVSLSDHLGMLIC</sequence>
<dbReference type="Proteomes" id="UP000239757">
    <property type="component" value="Unassembled WGS sequence"/>
</dbReference>
<evidence type="ECO:0000313" key="3">
    <source>
        <dbReference type="EMBL" id="PPR87381.1"/>
    </source>
</evidence>
<dbReference type="AlphaFoldDB" id="A0A2P5W8J5"/>
<accession>A0A2P5W8J5</accession>
<organism evidence="3 4">
    <name type="scientific">Gossypium barbadense</name>
    <name type="common">Sea Island cotton</name>
    <name type="synonym">Hibiscus barbadensis</name>
    <dbReference type="NCBI Taxonomy" id="3634"/>
    <lineage>
        <taxon>Eukaryota</taxon>
        <taxon>Viridiplantae</taxon>
        <taxon>Streptophyta</taxon>
        <taxon>Embryophyta</taxon>
        <taxon>Tracheophyta</taxon>
        <taxon>Spermatophyta</taxon>
        <taxon>Magnoliopsida</taxon>
        <taxon>eudicotyledons</taxon>
        <taxon>Gunneridae</taxon>
        <taxon>Pentapetalae</taxon>
        <taxon>rosids</taxon>
        <taxon>malvids</taxon>
        <taxon>Malvales</taxon>
        <taxon>Malvaceae</taxon>
        <taxon>Malvoideae</taxon>
        <taxon>Gossypium</taxon>
    </lineage>
</organism>
<evidence type="ECO:0000313" key="4">
    <source>
        <dbReference type="Proteomes" id="UP000239757"/>
    </source>
</evidence>
<feature type="region of interest" description="Disordered" evidence="2">
    <location>
        <begin position="13"/>
        <end position="33"/>
    </location>
</feature>
<protein>
    <submittedName>
        <fullName evidence="3">Uncharacterized protein</fullName>
    </submittedName>
</protein>
<evidence type="ECO:0000256" key="2">
    <source>
        <dbReference type="SAM" id="MobiDB-lite"/>
    </source>
</evidence>